<dbReference type="AlphaFoldDB" id="A0A0F0LRT6"/>
<comment type="similarity">
    <text evidence="1 3">Belongs to the type-B carboxylesterase/lipase family.</text>
</comment>
<dbReference type="PATRIC" id="fig|400772.4.peg.2657"/>
<dbReference type="Proteomes" id="UP000033451">
    <property type="component" value="Unassembled WGS sequence"/>
</dbReference>
<proteinExistence type="inferred from homology"/>
<dbReference type="SUPFAM" id="SSF53474">
    <property type="entry name" value="alpha/beta-Hydrolases"/>
    <property type="match status" value="1"/>
</dbReference>
<accession>A0A0F0LRT6</accession>
<dbReference type="ESTHER" id="9mico-a0a0f0lrt6">
    <property type="family name" value="Carb_B_Bacteria"/>
</dbReference>
<dbReference type="PROSITE" id="PS00122">
    <property type="entry name" value="CARBOXYLESTERASE_B_1"/>
    <property type="match status" value="1"/>
</dbReference>
<evidence type="ECO:0000256" key="3">
    <source>
        <dbReference type="RuleBase" id="RU361235"/>
    </source>
</evidence>
<dbReference type="OrthoDB" id="3199405at2"/>
<dbReference type="InterPro" id="IPR050309">
    <property type="entry name" value="Type-B_Carboxylest/Lipase"/>
</dbReference>
<dbReference type="EC" id="3.1.1.-" evidence="3"/>
<reference evidence="5 6" key="1">
    <citation type="submission" date="2015-02" db="EMBL/GenBank/DDBJ databases">
        <title>Draft genome sequences of ten Microbacterium spp. with emphasis on heavy metal contaminated environments.</title>
        <authorList>
            <person name="Corretto E."/>
        </authorList>
    </citation>
    <scope>NUCLEOTIDE SEQUENCE [LARGE SCALE GENOMIC DNA]</scope>
    <source>
        <strain evidence="5 6">DSM 18659</strain>
    </source>
</reference>
<sequence>MLDATTITAPAGTFRGATAAKVTSWRGIRYAEAPIGPLRWRDPVPAAPVEGVLDALAYGPVCPQPVNPSIPLGTDIVQNEDCLSLNVWAPADAAGPLPVMVWLHGGAYTFGSSSQPLFDATSIVTSGQVVIVTVNYRIGALGFLDLSELLPEGGFDRNLALKDVLTALRWVQTNISAFGGDASRVTVFGESAGGGLVTTLLAVPSAEGLFHRAIAQSSPASSMYGPGRARAVAERFVTEAGLDGAAVTALRELPVEDVVRVGQAVYAAVPSTDPGTLAFAPIVDGDLLPEAPVDVLSEGRGIPVPLIIGTNKDEASLFKFMKSPLIPITDDRIQQMFTDMAADDPSIDMPPIEQVRGAYEHARQGAIGLGIARDIGFRMPTLWVAEGHSRVAPTYLYRFDHSAPFLRLIGLGATHATELPYLWGNLTSGPKDPTFKLGGKRAAIEISQRMQERWTRFAYGQEPTADGAVDWPRYDAAARDTLVIEHTDSVVPDLDAALRSAWGDEVLSFS</sequence>
<feature type="domain" description="Carboxylesterase type B" evidence="4">
    <location>
        <begin position="5"/>
        <end position="488"/>
    </location>
</feature>
<organism evidence="5 6">
    <name type="scientific">Microbacterium ginsengisoli</name>
    <dbReference type="NCBI Taxonomy" id="400772"/>
    <lineage>
        <taxon>Bacteria</taxon>
        <taxon>Bacillati</taxon>
        <taxon>Actinomycetota</taxon>
        <taxon>Actinomycetes</taxon>
        <taxon>Micrococcales</taxon>
        <taxon>Microbacteriaceae</taxon>
        <taxon>Microbacterium</taxon>
    </lineage>
</organism>
<dbReference type="EMBL" id="JYIY01000079">
    <property type="protein sequence ID" value="KJL35419.1"/>
    <property type="molecule type" value="Genomic_DNA"/>
</dbReference>
<evidence type="ECO:0000313" key="6">
    <source>
        <dbReference type="Proteomes" id="UP000033451"/>
    </source>
</evidence>
<dbReference type="InterPro" id="IPR019826">
    <property type="entry name" value="Carboxylesterase_B_AS"/>
</dbReference>
<evidence type="ECO:0000259" key="4">
    <source>
        <dbReference type="Pfam" id="PF00135"/>
    </source>
</evidence>
<gene>
    <name evidence="5" type="primary">pnbA</name>
    <name evidence="5" type="ORF">RR49_02645</name>
</gene>
<dbReference type="PANTHER" id="PTHR11559">
    <property type="entry name" value="CARBOXYLESTERASE"/>
    <property type="match status" value="1"/>
</dbReference>
<comment type="caution">
    <text evidence="5">The sequence shown here is derived from an EMBL/GenBank/DDBJ whole genome shotgun (WGS) entry which is preliminary data.</text>
</comment>
<keyword evidence="6" id="KW-1185">Reference proteome</keyword>
<evidence type="ECO:0000313" key="5">
    <source>
        <dbReference type="EMBL" id="KJL35419.1"/>
    </source>
</evidence>
<protein>
    <recommendedName>
        <fullName evidence="3">Carboxylic ester hydrolase</fullName>
        <ecNumber evidence="3">3.1.1.-</ecNumber>
    </recommendedName>
</protein>
<dbReference type="InterPro" id="IPR029058">
    <property type="entry name" value="AB_hydrolase_fold"/>
</dbReference>
<dbReference type="InterPro" id="IPR002018">
    <property type="entry name" value="CarbesteraseB"/>
</dbReference>
<dbReference type="GO" id="GO:0016787">
    <property type="term" value="F:hydrolase activity"/>
    <property type="evidence" value="ECO:0007669"/>
    <property type="project" value="UniProtKB-KW"/>
</dbReference>
<dbReference type="STRING" id="400772.RR49_02645"/>
<evidence type="ECO:0000256" key="2">
    <source>
        <dbReference type="ARBA" id="ARBA00022801"/>
    </source>
</evidence>
<dbReference type="Gene3D" id="3.40.50.1820">
    <property type="entry name" value="alpha/beta hydrolase"/>
    <property type="match status" value="1"/>
</dbReference>
<name>A0A0F0LRT6_9MICO</name>
<dbReference type="Pfam" id="PF00135">
    <property type="entry name" value="COesterase"/>
    <property type="match status" value="1"/>
</dbReference>
<evidence type="ECO:0000256" key="1">
    <source>
        <dbReference type="ARBA" id="ARBA00005964"/>
    </source>
</evidence>
<keyword evidence="2 3" id="KW-0378">Hydrolase</keyword>
<dbReference type="RefSeq" id="WP_048808886.1">
    <property type="nucleotide sequence ID" value="NZ_JYIY01000079.1"/>
</dbReference>